<accession>Q57138</accession>
<evidence type="ECO:0000313" key="1">
    <source>
        <dbReference type="EMBL" id="AAC60394.1"/>
    </source>
</evidence>
<reference evidence="1" key="1">
    <citation type="journal article" date="1991" name="Agric. Biol. Chem.">
        <title>Gene encoding a putative zinc finger protein in Synechocystis PCC6803.</title>
        <authorList>
            <person name="Ogura Y."/>
            <person name="Yoshida T."/>
            <person name="Nakamura Y."/>
            <person name="Takemura M."/>
            <person name="Oda K."/>
            <person name="Ohyama K."/>
        </authorList>
    </citation>
    <scope>NUCLEOTIDE SEQUENCE</scope>
</reference>
<dbReference type="AlphaFoldDB" id="Q57138"/>
<dbReference type="PANTHER" id="PTHR42960">
    <property type="entry name" value="YCF46 PROTEIN"/>
    <property type="match status" value="1"/>
</dbReference>
<organism evidence="1">
    <name type="scientific">Synechocystis</name>
    <dbReference type="NCBI Taxonomy" id="1142"/>
    <lineage>
        <taxon>Bacteria</taxon>
        <taxon>Bacillati</taxon>
        <taxon>Cyanobacteriota</taxon>
        <taxon>Cyanophyceae</taxon>
        <taxon>Synechococcales</taxon>
        <taxon>Merismopediaceae</taxon>
    </lineage>
</organism>
<dbReference type="PANTHER" id="PTHR42960:SF2">
    <property type="entry name" value="CELL DIVISION CYCLE PROTEIN"/>
    <property type="match status" value="1"/>
</dbReference>
<name>Q57138_9SYNC</name>
<dbReference type="InterPro" id="IPR052381">
    <property type="entry name" value="AAA_domain_protein"/>
</dbReference>
<sequence length="97" mass="11468">MQEELSVLLKAQYPLIYLVTSEEERAEQAVYRIVQEVTRHQRLFVWTVTHGFREYGVANRKPTTIPSPLRRRLSGWCARNRAFSFSKTSILSSRLRR</sequence>
<dbReference type="EMBL" id="S77740">
    <property type="protein sequence ID" value="AAC60394.1"/>
    <property type="molecule type" value="Genomic_DNA"/>
</dbReference>
<gene>
    <name evidence="1" type="primary">ORF 97</name>
</gene>
<proteinExistence type="predicted"/>
<protein>
    <submittedName>
        <fullName evidence="1">ORF 97 protein</fullName>
    </submittedName>
</protein>